<sequence>MVLDMIFSCCRGRLKDGNFDENGVDYRIKPSDCVGYGYFQTTLMKRQSADVTVWCIKVV</sequence>
<dbReference type="Proteomes" id="UP000031390">
    <property type="component" value="Unassembled WGS sequence"/>
</dbReference>
<dbReference type="AlphaFoldDB" id="A0A0C1GH56"/>
<dbReference type="EMBL" id="JUFZ01000129">
    <property type="protein sequence ID" value="KIC05990.1"/>
    <property type="molecule type" value="Genomic_DNA"/>
</dbReference>
<gene>
    <name evidence="1" type="ORF">MCC93_25450</name>
</gene>
<protein>
    <submittedName>
        <fullName evidence="1">Uncharacterized protein</fullName>
    </submittedName>
</protein>
<reference evidence="1 2" key="1">
    <citation type="submission" date="2014-12" db="EMBL/GenBank/DDBJ databases">
        <title>Genome sequence of Morococcus cerebrosus.</title>
        <authorList>
            <person name="Shin S.-K."/>
            <person name="Yi H."/>
        </authorList>
    </citation>
    <scope>NUCLEOTIDE SEQUENCE [LARGE SCALE GENOMIC DNA]</scope>
    <source>
        <strain evidence="1 2">CIP 81.93</strain>
    </source>
</reference>
<accession>A0A0C1GH56</accession>
<organism evidence="1 2">
    <name type="scientific">Morococcus cerebrosus</name>
    <dbReference type="NCBI Taxonomy" id="1056807"/>
    <lineage>
        <taxon>Bacteria</taxon>
        <taxon>Pseudomonadati</taxon>
        <taxon>Pseudomonadota</taxon>
        <taxon>Betaproteobacteria</taxon>
        <taxon>Neisseriales</taxon>
        <taxon>Neisseriaceae</taxon>
        <taxon>Morococcus</taxon>
    </lineage>
</organism>
<comment type="caution">
    <text evidence="1">The sequence shown here is derived from an EMBL/GenBank/DDBJ whole genome shotgun (WGS) entry which is preliminary data.</text>
</comment>
<name>A0A0C1GH56_9NEIS</name>
<proteinExistence type="predicted"/>
<evidence type="ECO:0000313" key="2">
    <source>
        <dbReference type="Proteomes" id="UP000031390"/>
    </source>
</evidence>
<evidence type="ECO:0000313" key="1">
    <source>
        <dbReference type="EMBL" id="KIC05990.1"/>
    </source>
</evidence>